<proteinExistence type="predicted"/>
<name>A0ABT4KNV9_9HYPH</name>
<dbReference type="RefSeq" id="WP_269285398.1">
    <property type="nucleotide sequence ID" value="NZ_JAPVOI010000005.1"/>
</dbReference>
<dbReference type="SUPFAM" id="SSF53335">
    <property type="entry name" value="S-adenosyl-L-methionine-dependent methyltransferases"/>
    <property type="match status" value="1"/>
</dbReference>
<gene>
    <name evidence="1" type="ORF">O3W52_27685</name>
</gene>
<dbReference type="Gene3D" id="3.40.50.150">
    <property type="entry name" value="Vaccinia Virus protein VP39"/>
    <property type="match status" value="1"/>
</dbReference>
<comment type="caution">
    <text evidence="1">The sequence shown here is derived from an EMBL/GenBank/DDBJ whole genome shotgun (WGS) entry which is preliminary data.</text>
</comment>
<dbReference type="EMBL" id="JAPVOI010000005">
    <property type="protein sequence ID" value="MCZ4093599.1"/>
    <property type="molecule type" value="Genomic_DNA"/>
</dbReference>
<dbReference type="Proteomes" id="UP001079430">
    <property type="component" value="Unassembled WGS sequence"/>
</dbReference>
<protein>
    <submittedName>
        <fullName evidence="1">Uncharacterized protein</fullName>
    </submittedName>
</protein>
<evidence type="ECO:0000313" key="2">
    <source>
        <dbReference type="Proteomes" id="UP001079430"/>
    </source>
</evidence>
<evidence type="ECO:0000313" key="1">
    <source>
        <dbReference type="EMBL" id="MCZ4093599.1"/>
    </source>
</evidence>
<sequence length="155" mass="17302">MDSIFGASNFRNEIIWLRSRNPKGSQHASKKFSPSTDTILYYAKSDAAPFYEDAIRVPLSQAELLEKYDRSDELGPYADGPILRSASMGVRPNLVYEYKGFTPPPYGWRVELEKLREIDAGAICRGADQARRAVNFGPLMIGETLSAAFGVTYLL</sequence>
<accession>A0ABT4KNV9</accession>
<dbReference type="InterPro" id="IPR029063">
    <property type="entry name" value="SAM-dependent_MTases_sf"/>
</dbReference>
<keyword evidence="2" id="KW-1185">Reference proteome</keyword>
<organism evidence="1 2">
    <name type="scientific">Sinorhizobium psoraleae</name>
    <dbReference type="NCBI Taxonomy" id="520838"/>
    <lineage>
        <taxon>Bacteria</taxon>
        <taxon>Pseudomonadati</taxon>
        <taxon>Pseudomonadota</taxon>
        <taxon>Alphaproteobacteria</taxon>
        <taxon>Hyphomicrobiales</taxon>
        <taxon>Rhizobiaceae</taxon>
        <taxon>Sinorhizobium/Ensifer group</taxon>
        <taxon>Sinorhizobium</taxon>
    </lineage>
</organism>
<reference evidence="1" key="1">
    <citation type="submission" date="2022-10" db="EMBL/GenBank/DDBJ databases">
        <title>Whole genome sequencing of three plant growth promoting bacteria isolated from Vachellia tortilis subsp. raddiana in Morocco.</title>
        <authorList>
            <person name="Hnini M."/>
            <person name="Zouagui R."/>
            <person name="Zouagui H."/>
            <person name="Chemao Elfihri M.-W."/>
            <person name="Ibrahimi A."/>
            <person name="Sbabou L."/>
            <person name="Aurag J."/>
        </authorList>
    </citation>
    <scope>NUCLEOTIDE SEQUENCE</scope>
    <source>
        <strain evidence="1">LMR678</strain>
    </source>
</reference>